<reference evidence="1 2" key="1">
    <citation type="submission" date="2020-08" db="EMBL/GenBank/DDBJ databases">
        <title>Genomic Encyclopedia of Type Strains, Phase IV (KMG-IV): sequencing the most valuable type-strain genomes for metagenomic binning, comparative biology and taxonomic classification.</title>
        <authorList>
            <person name="Goeker M."/>
        </authorList>
    </citation>
    <scope>NUCLEOTIDE SEQUENCE [LARGE SCALE GENOMIC DNA]</scope>
    <source>
        <strain evidence="1 2">DSM 103737</strain>
    </source>
</reference>
<dbReference type="Proteomes" id="UP000577362">
    <property type="component" value="Unassembled WGS sequence"/>
</dbReference>
<proteinExistence type="predicted"/>
<accession>A0A840BZ36</accession>
<evidence type="ECO:0000313" key="1">
    <source>
        <dbReference type="EMBL" id="MBB4018595.1"/>
    </source>
</evidence>
<dbReference type="RefSeq" id="WP_019404311.1">
    <property type="nucleotide sequence ID" value="NZ_JACIEN010000004.1"/>
</dbReference>
<protein>
    <submittedName>
        <fullName evidence="1">Uncharacterized protein</fullName>
    </submittedName>
</protein>
<dbReference type="EMBL" id="JACIEN010000004">
    <property type="protein sequence ID" value="MBB4018595.1"/>
    <property type="molecule type" value="Genomic_DNA"/>
</dbReference>
<keyword evidence="2" id="KW-1185">Reference proteome</keyword>
<sequence length="111" mass="11955">MLRESQAAVVARNEEWRGASATEPYEAGWASEAVVFVRALKDAVGAPGRARVELSPDGMHWVAEGSAFDLPVRAGEVTFARVAHFGTWLRIAADLPEGAALTVLVTWHLKA</sequence>
<comment type="caution">
    <text evidence="1">The sequence shown here is derived from an EMBL/GenBank/DDBJ whole genome shotgun (WGS) entry which is preliminary data.</text>
</comment>
<dbReference type="AlphaFoldDB" id="A0A840BZ36"/>
<name>A0A840BZ36_9HYPH</name>
<organism evidence="1 2">
    <name type="scientific">Chelatococcus caeni</name>
    <dbReference type="NCBI Taxonomy" id="1348468"/>
    <lineage>
        <taxon>Bacteria</taxon>
        <taxon>Pseudomonadati</taxon>
        <taxon>Pseudomonadota</taxon>
        <taxon>Alphaproteobacteria</taxon>
        <taxon>Hyphomicrobiales</taxon>
        <taxon>Chelatococcaceae</taxon>
        <taxon>Chelatococcus</taxon>
    </lineage>
</organism>
<gene>
    <name evidence="1" type="ORF">GGR16_003642</name>
</gene>
<evidence type="ECO:0000313" key="2">
    <source>
        <dbReference type="Proteomes" id="UP000577362"/>
    </source>
</evidence>